<evidence type="ECO:0000313" key="3">
    <source>
        <dbReference type="Proteomes" id="UP000184436"/>
    </source>
</evidence>
<dbReference type="AlphaFoldDB" id="A0A1M5D8I1"/>
<dbReference type="OrthoDB" id="9813735at2"/>
<dbReference type="Proteomes" id="UP000184436">
    <property type="component" value="Unassembled WGS sequence"/>
</dbReference>
<feature type="signal peptide" evidence="1">
    <location>
        <begin position="1"/>
        <end position="19"/>
    </location>
</feature>
<dbReference type="EMBL" id="FQVD01000027">
    <property type="protein sequence ID" value="SHF63241.1"/>
    <property type="molecule type" value="Genomic_DNA"/>
</dbReference>
<sequence length="602" mass="69801">MKYSLILILGAILATTTYAQNPTVNSDNWAATDALGRKVKEYKDTGDKKKNKYVAIFYWTWHQGIDDTTYPIKNITEIVRQYPEAMASYDHPAWGKNKPGFFYWEQPLFGYYRTTDPWVLRKHAELLADAGVDVVFFDCTNGSFTWEESYEALMKTWEQARRDGVNVPKIAFMLPFGPAPHSLVSLRQLYRDIYKPNRYSDLWFIWKGKPCIMAYPDNLTTDKTDQEIASFFTFRPGQPDYVNGPTRKDQWGWLEMYPQHGYVATDNHSFEQVTVGVAQNANPISKGHCSAFNLPNAYGRSFTVSKGVDPRVDGYLYGWNFQEQWDRAHELDPELIFVTGWNEYIAGMWLPEHGWTGKPFSFVDQYNWNCSRDIEPNKGWGDKGDVYYLQLVDNIRKFKGMDKPEKPSVPKTIKLGKQGSWEDVRPYYTSYKGNTVHRDCAGRYNTYYKDASGRNDIIGAKVTHDDKYIYFYVETAETLTSCKDPNWMMLFIDADRNKNTGWNGYDYIINHQTPTGKNVIIEKCDKNKWIWSPIGKGTFFAKENILEIAIEKKLLGLDSSVNIEFKWCDNMQDEGNIMDFYVSGDVAPGGRFNYVYTSDWQK</sequence>
<dbReference type="Gene3D" id="3.20.20.80">
    <property type="entry name" value="Glycosidases"/>
    <property type="match status" value="1"/>
</dbReference>
<feature type="chain" id="PRO_5030031343" description="Glycosyl hydrolase family 71" evidence="1">
    <location>
        <begin position="20"/>
        <end position="602"/>
    </location>
</feature>
<dbReference type="RefSeq" id="WP_025076075.1">
    <property type="nucleotide sequence ID" value="NZ_FQVD01000027.1"/>
</dbReference>
<evidence type="ECO:0008006" key="4">
    <source>
        <dbReference type="Google" id="ProtNLM"/>
    </source>
</evidence>
<protein>
    <recommendedName>
        <fullName evidence="4">Glycosyl hydrolase family 71</fullName>
    </recommendedName>
</protein>
<evidence type="ECO:0000313" key="2">
    <source>
        <dbReference type="EMBL" id="SHF63241.1"/>
    </source>
</evidence>
<organism evidence="2 3">
    <name type="scientific">Bacteroides faecichinchillae</name>
    <dbReference type="NCBI Taxonomy" id="871325"/>
    <lineage>
        <taxon>Bacteria</taxon>
        <taxon>Pseudomonadati</taxon>
        <taxon>Bacteroidota</taxon>
        <taxon>Bacteroidia</taxon>
        <taxon>Bacteroidales</taxon>
        <taxon>Bacteroidaceae</taxon>
        <taxon>Bacteroides</taxon>
    </lineage>
</organism>
<dbReference type="STRING" id="871325.SAMN05444349_12751"/>
<keyword evidence="3" id="KW-1185">Reference proteome</keyword>
<keyword evidence="1" id="KW-0732">Signal</keyword>
<accession>A0A1M5D8I1</accession>
<name>A0A1M5D8I1_9BACE</name>
<evidence type="ECO:0000256" key="1">
    <source>
        <dbReference type="SAM" id="SignalP"/>
    </source>
</evidence>
<proteinExistence type="predicted"/>
<reference evidence="2 3" key="1">
    <citation type="submission" date="2016-11" db="EMBL/GenBank/DDBJ databases">
        <authorList>
            <person name="Jaros S."/>
            <person name="Januszkiewicz K."/>
            <person name="Wedrychowicz H."/>
        </authorList>
    </citation>
    <scope>NUCLEOTIDE SEQUENCE [LARGE SCALE GENOMIC DNA]</scope>
    <source>
        <strain evidence="2 3">DSM 26883</strain>
    </source>
</reference>
<dbReference type="SUPFAM" id="SSF49344">
    <property type="entry name" value="CBD9-like"/>
    <property type="match status" value="1"/>
</dbReference>
<gene>
    <name evidence="2" type="ORF">SAMN05444349_12751</name>
</gene>